<feature type="repeat" description="TPR" evidence="1">
    <location>
        <begin position="84"/>
        <end position="117"/>
    </location>
</feature>
<keyword evidence="1" id="KW-0802">TPR repeat</keyword>
<organism evidence="2 3">
    <name type="scientific">Hydrogenophaga laconesensis</name>
    <dbReference type="NCBI Taxonomy" id="1805971"/>
    <lineage>
        <taxon>Bacteria</taxon>
        <taxon>Pseudomonadati</taxon>
        <taxon>Pseudomonadota</taxon>
        <taxon>Betaproteobacteria</taxon>
        <taxon>Burkholderiales</taxon>
        <taxon>Comamonadaceae</taxon>
        <taxon>Hydrogenophaga</taxon>
    </lineage>
</organism>
<comment type="caution">
    <text evidence="2">The sequence shown here is derived from an EMBL/GenBank/DDBJ whole genome shotgun (WGS) entry which is preliminary data.</text>
</comment>
<dbReference type="InterPro" id="IPR019734">
    <property type="entry name" value="TPR_rpt"/>
</dbReference>
<dbReference type="SMART" id="SM00028">
    <property type="entry name" value="TPR"/>
    <property type="match status" value="3"/>
</dbReference>
<keyword evidence="3" id="KW-1185">Reference proteome</keyword>
<dbReference type="Gene3D" id="1.25.40.10">
    <property type="entry name" value="Tetratricopeptide repeat domain"/>
    <property type="match status" value="2"/>
</dbReference>
<feature type="repeat" description="TPR" evidence="1">
    <location>
        <begin position="118"/>
        <end position="151"/>
    </location>
</feature>
<dbReference type="PANTHER" id="PTHR44366">
    <property type="entry name" value="UDP-N-ACETYLGLUCOSAMINE--PEPTIDE N-ACETYLGLUCOSAMINYLTRANSFERASE 110 KDA SUBUNIT"/>
    <property type="match status" value="1"/>
</dbReference>
<name>A0ABU1VIP3_9BURK</name>
<dbReference type="Pfam" id="PF14559">
    <property type="entry name" value="TPR_19"/>
    <property type="match status" value="1"/>
</dbReference>
<evidence type="ECO:0000256" key="1">
    <source>
        <dbReference type="PROSITE-ProRule" id="PRU00339"/>
    </source>
</evidence>
<proteinExistence type="predicted"/>
<protein>
    <submittedName>
        <fullName evidence="2">Tetratricopeptide (TPR) repeat protein</fullName>
    </submittedName>
</protein>
<accession>A0ABU1VIP3</accession>
<dbReference type="SUPFAM" id="SSF48452">
    <property type="entry name" value="TPR-like"/>
    <property type="match status" value="1"/>
</dbReference>
<dbReference type="PANTHER" id="PTHR44366:SF1">
    <property type="entry name" value="UDP-N-ACETYLGLUCOSAMINE--PEPTIDE N-ACETYLGLUCOSAMINYLTRANSFERASE 110 KDA SUBUNIT"/>
    <property type="match status" value="1"/>
</dbReference>
<dbReference type="Proteomes" id="UP001265550">
    <property type="component" value="Unassembled WGS sequence"/>
</dbReference>
<dbReference type="EMBL" id="JAVDWE010000020">
    <property type="protein sequence ID" value="MDR7097163.1"/>
    <property type="molecule type" value="Genomic_DNA"/>
</dbReference>
<evidence type="ECO:0000313" key="3">
    <source>
        <dbReference type="Proteomes" id="UP001265550"/>
    </source>
</evidence>
<evidence type="ECO:0000313" key="2">
    <source>
        <dbReference type="EMBL" id="MDR7097163.1"/>
    </source>
</evidence>
<sequence length="320" mass="34849">MTRSSTPLAAGEATSPVDALSVAWSFFESGQATEAASLCRTILRSDAAQPDALYLLGVLACESGNLRDALELLRKAALARPQFSEAHYYLGLIRMRQAQYEQAVAHYHQAIACAPGFVEAHCNLGVVLNRLGQPLQALSSYQEALNIREATEVKIGLAECLQRLPASPVMSHLRPLLTRAIAEAWRRPEELAPAAIAFLKSEAGFQEAVSKGVGRERLLADWSENRLLLALLESATICDAELERLLTAVRETLLDGALRSDVEDDVLLSLRSALAQQCFVNEYSWLVHPDESDKVEELLKHASLAIESGRSTDALTSSSP</sequence>
<feature type="repeat" description="TPR" evidence="1">
    <location>
        <begin position="50"/>
        <end position="83"/>
    </location>
</feature>
<dbReference type="PROSITE" id="PS50005">
    <property type="entry name" value="TPR"/>
    <property type="match status" value="3"/>
</dbReference>
<dbReference type="Pfam" id="PF13414">
    <property type="entry name" value="TPR_11"/>
    <property type="match status" value="1"/>
</dbReference>
<dbReference type="InterPro" id="IPR037919">
    <property type="entry name" value="OGT"/>
</dbReference>
<dbReference type="InterPro" id="IPR011990">
    <property type="entry name" value="TPR-like_helical_dom_sf"/>
</dbReference>
<reference evidence="2 3" key="1">
    <citation type="submission" date="2023-07" db="EMBL/GenBank/DDBJ databases">
        <title>Sorghum-associated microbial communities from plants grown in Nebraska, USA.</title>
        <authorList>
            <person name="Schachtman D."/>
        </authorList>
    </citation>
    <scope>NUCLEOTIDE SEQUENCE [LARGE SCALE GENOMIC DNA]</scope>
    <source>
        <strain evidence="2 3">BE240</strain>
    </source>
</reference>
<gene>
    <name evidence="2" type="ORF">J2X09_004937</name>
</gene>